<dbReference type="EMBL" id="FNAS01000010">
    <property type="protein sequence ID" value="SDE48431.1"/>
    <property type="molecule type" value="Genomic_DNA"/>
</dbReference>
<dbReference type="InterPro" id="IPR009061">
    <property type="entry name" value="DNA-bd_dom_put_sf"/>
</dbReference>
<dbReference type="InterPro" id="IPR010093">
    <property type="entry name" value="SinI_DNA-bd"/>
</dbReference>
<accession>A0A1G7DA50</accession>
<dbReference type="AlphaFoldDB" id="A0A1G7DA50"/>
<dbReference type="OrthoDB" id="1097811at2"/>
<keyword evidence="3" id="KW-1185">Reference proteome</keyword>
<dbReference type="Proteomes" id="UP000198517">
    <property type="component" value="Unassembled WGS sequence"/>
</dbReference>
<dbReference type="Gene3D" id="1.10.1660.10">
    <property type="match status" value="1"/>
</dbReference>
<reference evidence="2 3" key="1">
    <citation type="submission" date="2016-10" db="EMBL/GenBank/DDBJ databases">
        <authorList>
            <person name="de Groot N.N."/>
        </authorList>
    </citation>
    <scope>NUCLEOTIDE SEQUENCE [LARGE SCALE GENOMIC DNA]</scope>
    <source>
        <strain evidence="2 3">DSM 24015</strain>
    </source>
</reference>
<organism evidence="2 3">
    <name type="scientific">Riemerella columbipharyngis</name>
    <dbReference type="NCBI Taxonomy" id="1071918"/>
    <lineage>
        <taxon>Bacteria</taxon>
        <taxon>Pseudomonadati</taxon>
        <taxon>Bacteroidota</taxon>
        <taxon>Flavobacteriia</taxon>
        <taxon>Flavobacteriales</taxon>
        <taxon>Weeksellaceae</taxon>
        <taxon>Riemerella</taxon>
    </lineage>
</organism>
<name>A0A1G7DA50_9FLAO</name>
<feature type="domain" description="Helix-turn-helix" evidence="1">
    <location>
        <begin position="42"/>
        <end position="91"/>
    </location>
</feature>
<evidence type="ECO:0000313" key="3">
    <source>
        <dbReference type="Proteomes" id="UP000198517"/>
    </source>
</evidence>
<proteinExistence type="predicted"/>
<evidence type="ECO:0000259" key="1">
    <source>
        <dbReference type="Pfam" id="PF12728"/>
    </source>
</evidence>
<protein>
    <submittedName>
        <fullName evidence="2">DNA binding domain-containing protein, excisionase family</fullName>
    </submittedName>
</protein>
<dbReference type="SUPFAM" id="SSF46955">
    <property type="entry name" value="Putative DNA-binding domain"/>
    <property type="match status" value="1"/>
</dbReference>
<dbReference type="GO" id="GO:0003677">
    <property type="term" value="F:DNA binding"/>
    <property type="evidence" value="ECO:0007669"/>
    <property type="project" value="InterPro"/>
</dbReference>
<evidence type="ECO:0000313" key="2">
    <source>
        <dbReference type="EMBL" id="SDE48431.1"/>
    </source>
</evidence>
<dbReference type="RefSeq" id="WP_092736805.1">
    <property type="nucleotide sequence ID" value="NZ_FNAS01000010.1"/>
</dbReference>
<gene>
    <name evidence="2" type="ORF">SAMN05421544_11065</name>
</gene>
<sequence length="93" mass="10928">MEAIQFIGTHPDALVQEIKEAIIPELEQRLSKQFQPKEPTQYLTRKEVCELLDINLSTLHRWMKKGKITAYGLGNRVYFKRKEIEDTINANRI</sequence>
<dbReference type="NCBIfam" id="TIGR01764">
    <property type="entry name" value="excise"/>
    <property type="match status" value="1"/>
</dbReference>
<dbReference type="Pfam" id="PF12728">
    <property type="entry name" value="HTH_17"/>
    <property type="match status" value="1"/>
</dbReference>
<dbReference type="STRING" id="1071918.SAMN05421544_11065"/>
<dbReference type="InterPro" id="IPR041657">
    <property type="entry name" value="HTH_17"/>
</dbReference>